<dbReference type="EMBL" id="UINC01009326">
    <property type="protein sequence ID" value="SVA41840.1"/>
    <property type="molecule type" value="Genomic_DNA"/>
</dbReference>
<organism evidence="1">
    <name type="scientific">marine metagenome</name>
    <dbReference type="NCBI Taxonomy" id="408172"/>
    <lineage>
        <taxon>unclassified sequences</taxon>
        <taxon>metagenomes</taxon>
        <taxon>ecological metagenomes</taxon>
    </lineage>
</organism>
<gene>
    <name evidence="1" type="ORF">METZ01_LOCUS94694</name>
</gene>
<protein>
    <submittedName>
        <fullName evidence="1">Uncharacterized protein</fullName>
    </submittedName>
</protein>
<reference evidence="1" key="1">
    <citation type="submission" date="2018-05" db="EMBL/GenBank/DDBJ databases">
        <authorList>
            <person name="Lanie J.A."/>
            <person name="Ng W.-L."/>
            <person name="Kazmierczak K.M."/>
            <person name="Andrzejewski T.M."/>
            <person name="Davidsen T.M."/>
            <person name="Wayne K.J."/>
            <person name="Tettelin H."/>
            <person name="Glass J.I."/>
            <person name="Rusch D."/>
            <person name="Podicherti R."/>
            <person name="Tsui H.-C.T."/>
            <person name="Winkler M.E."/>
        </authorList>
    </citation>
    <scope>NUCLEOTIDE SEQUENCE</scope>
</reference>
<sequence length="24" mass="2649">MQTILSESIKLLKELRLASISACT</sequence>
<proteinExistence type="predicted"/>
<accession>A0A381VNF7</accession>
<evidence type="ECO:0000313" key="1">
    <source>
        <dbReference type="EMBL" id="SVA41840.1"/>
    </source>
</evidence>
<name>A0A381VNF7_9ZZZZ</name>
<dbReference type="AlphaFoldDB" id="A0A381VNF7"/>